<dbReference type="Proteomes" id="UP001178507">
    <property type="component" value="Unassembled WGS sequence"/>
</dbReference>
<dbReference type="PANTHER" id="PTHR21043:SF0">
    <property type="entry name" value="MITOCHONDRIAL ASSEMBLY OF RIBOSOMAL LARGE SUBUNIT PROTEIN 1"/>
    <property type="match status" value="1"/>
</dbReference>
<evidence type="ECO:0000313" key="3">
    <source>
        <dbReference type="EMBL" id="CAJ1371903.1"/>
    </source>
</evidence>
<accession>A0AA36HMM7</accession>
<dbReference type="GO" id="GO:0043023">
    <property type="term" value="F:ribosomal large subunit binding"/>
    <property type="evidence" value="ECO:0007669"/>
    <property type="project" value="TreeGrafter"/>
</dbReference>
<feature type="region of interest" description="Disordered" evidence="2">
    <location>
        <begin position="83"/>
        <end position="109"/>
    </location>
</feature>
<protein>
    <submittedName>
        <fullName evidence="3">Uncharacterized protein</fullName>
    </submittedName>
</protein>
<organism evidence="3 4">
    <name type="scientific">Effrenium voratum</name>
    <dbReference type="NCBI Taxonomy" id="2562239"/>
    <lineage>
        <taxon>Eukaryota</taxon>
        <taxon>Sar</taxon>
        <taxon>Alveolata</taxon>
        <taxon>Dinophyceae</taxon>
        <taxon>Suessiales</taxon>
        <taxon>Symbiodiniaceae</taxon>
        <taxon>Effrenium</taxon>
    </lineage>
</organism>
<dbReference type="AlphaFoldDB" id="A0AA36HMM7"/>
<dbReference type="Pfam" id="PF02410">
    <property type="entry name" value="RsfS"/>
    <property type="match status" value="1"/>
</dbReference>
<reference evidence="3" key="1">
    <citation type="submission" date="2023-08" db="EMBL/GenBank/DDBJ databases">
        <authorList>
            <person name="Chen Y."/>
            <person name="Shah S."/>
            <person name="Dougan E. K."/>
            <person name="Thang M."/>
            <person name="Chan C."/>
        </authorList>
    </citation>
    <scope>NUCLEOTIDE SEQUENCE</scope>
</reference>
<dbReference type="InterPro" id="IPR004394">
    <property type="entry name" value="Iojap/RsfS/C7orf30"/>
</dbReference>
<dbReference type="SUPFAM" id="SSF81301">
    <property type="entry name" value="Nucleotidyltransferase"/>
    <property type="match status" value="1"/>
</dbReference>
<dbReference type="Gene3D" id="3.30.460.10">
    <property type="entry name" value="Beta Polymerase, domain 2"/>
    <property type="match status" value="1"/>
</dbReference>
<evidence type="ECO:0000256" key="1">
    <source>
        <dbReference type="ARBA" id="ARBA00010574"/>
    </source>
</evidence>
<keyword evidence="4" id="KW-1185">Reference proteome</keyword>
<comment type="similarity">
    <text evidence="1">Belongs to the Iojap/RsfS family.</text>
</comment>
<dbReference type="EMBL" id="CAUJNA010000104">
    <property type="protein sequence ID" value="CAJ1371903.1"/>
    <property type="molecule type" value="Genomic_DNA"/>
</dbReference>
<feature type="compositionally biased region" description="Acidic residues" evidence="2">
    <location>
        <begin position="83"/>
        <end position="103"/>
    </location>
</feature>
<comment type="caution">
    <text evidence="3">The sequence shown here is derived from an EMBL/GenBank/DDBJ whole genome shotgun (WGS) entry which is preliminary data.</text>
</comment>
<sequence>MRLATFPRRFSGRATAALGCRRVSDGGQTFASVLRDLQKKGKLPTSGAGAGAPEFSEKPSASGGPPGGFVDIDEALLMDAELEGEAEQDEEAEAEKEAEEMDDGQSQAVAAAKLARQKAFEEAAQLSEEELRERVRKSIEVLVPERTGAAGERQEGEMEGELTPAQIFYMENRERLVSRAQDYYLEKHRELQAHEPDVEDEWRYYHDPVVRPEKGHLWSTGLDGGDEHGQEDAWLQTVDLWPRGRMPTPEMLAELLRAEQAQDVSIIDLEECGRRDVGLFALVATGVTSRHCRRLGQIMFRATEACKVPFVEPFCYGTREDEWVVAHCGPIKVHLFTRETRDQYQLELLYRSPEDFFQVGDFPHYVEIYGSAVEAMLNGGSHITTSLGSRSQTQIAAPYRDTLHTSLTQTDYAGAEEAHFTAAKTAPIDVGEVHPEAAWPNSWPELAPGEPEEDTDSDEEPLEPFARAEPEKKAKEAPAMRSRALDNPPLTRPPSLSHVGLACAPAIGSSELDVAWEMPSSFSAAAALAALEDATRLEQQIAGDELLRITAGVGPLETFSFVHQPLGLLLDTATAALRHAFAAAESPASLLDEAVSLERQLSELHLAHSKARSPRGLAPAPKVRRAERLVAAQGWRYFLEHCVP</sequence>
<feature type="region of interest" description="Disordered" evidence="2">
    <location>
        <begin position="38"/>
        <end position="71"/>
    </location>
</feature>
<gene>
    <name evidence="3" type="ORF">EVOR1521_LOCUS2107</name>
</gene>
<dbReference type="GO" id="GO:0090071">
    <property type="term" value="P:negative regulation of ribosome biogenesis"/>
    <property type="evidence" value="ECO:0007669"/>
    <property type="project" value="TreeGrafter"/>
</dbReference>
<feature type="region of interest" description="Disordered" evidence="2">
    <location>
        <begin position="438"/>
        <end position="493"/>
    </location>
</feature>
<dbReference type="InterPro" id="IPR043519">
    <property type="entry name" value="NT_sf"/>
</dbReference>
<name>A0AA36HMM7_9DINO</name>
<feature type="compositionally biased region" description="Basic and acidic residues" evidence="2">
    <location>
        <begin position="466"/>
        <end position="478"/>
    </location>
</feature>
<dbReference type="PANTHER" id="PTHR21043">
    <property type="entry name" value="IOJAP SUPERFAMILY ORTHOLOG"/>
    <property type="match status" value="1"/>
</dbReference>
<proteinExistence type="inferred from homology"/>
<feature type="compositionally biased region" description="Acidic residues" evidence="2">
    <location>
        <begin position="450"/>
        <end position="462"/>
    </location>
</feature>
<evidence type="ECO:0000256" key="2">
    <source>
        <dbReference type="SAM" id="MobiDB-lite"/>
    </source>
</evidence>
<dbReference type="GO" id="GO:0017148">
    <property type="term" value="P:negative regulation of translation"/>
    <property type="evidence" value="ECO:0007669"/>
    <property type="project" value="TreeGrafter"/>
</dbReference>
<evidence type="ECO:0000313" key="4">
    <source>
        <dbReference type="Proteomes" id="UP001178507"/>
    </source>
</evidence>